<evidence type="ECO:0000256" key="4">
    <source>
        <dbReference type="ARBA" id="ARBA00023015"/>
    </source>
</evidence>
<evidence type="ECO:0000313" key="14">
    <source>
        <dbReference type="Proteomes" id="UP001149079"/>
    </source>
</evidence>
<keyword evidence="4" id="KW-0805">Transcription regulation</keyword>
<reference evidence="13" key="1">
    <citation type="submission" date="2022-11" db="EMBL/GenBank/DDBJ databases">
        <authorList>
            <person name="Petersen C."/>
        </authorList>
    </citation>
    <scope>NUCLEOTIDE SEQUENCE</scope>
    <source>
        <strain evidence="13">IBT 22155</strain>
    </source>
</reference>
<evidence type="ECO:0000256" key="8">
    <source>
        <dbReference type="RuleBase" id="RU367107"/>
    </source>
</evidence>
<dbReference type="InterPro" id="IPR001357">
    <property type="entry name" value="BRCT_dom"/>
</dbReference>
<dbReference type="CDD" id="cd11655">
    <property type="entry name" value="rap1_myb-like"/>
    <property type="match status" value="1"/>
</dbReference>
<organism evidence="13 14">
    <name type="scientific">Penicillium bovifimosum</name>
    <dbReference type="NCBI Taxonomy" id="126998"/>
    <lineage>
        <taxon>Eukaryota</taxon>
        <taxon>Fungi</taxon>
        <taxon>Dikarya</taxon>
        <taxon>Ascomycota</taxon>
        <taxon>Pezizomycotina</taxon>
        <taxon>Eurotiomycetes</taxon>
        <taxon>Eurotiomycetidae</taxon>
        <taxon>Eurotiales</taxon>
        <taxon>Aspergillaceae</taxon>
        <taxon>Penicillium</taxon>
    </lineage>
</organism>
<evidence type="ECO:0000256" key="9">
    <source>
        <dbReference type="SAM" id="MobiDB-lite"/>
    </source>
</evidence>
<evidence type="ECO:0000256" key="2">
    <source>
        <dbReference type="ARBA" id="ARBA00022454"/>
    </source>
</evidence>
<dbReference type="GO" id="GO:0031848">
    <property type="term" value="P:protection from non-homologous end joining at telomere"/>
    <property type="evidence" value="ECO:0007669"/>
    <property type="project" value="TreeGrafter"/>
</dbReference>
<evidence type="ECO:0000256" key="1">
    <source>
        <dbReference type="ARBA" id="ARBA00010467"/>
    </source>
</evidence>
<dbReference type="SUPFAM" id="SSF46689">
    <property type="entry name" value="Homeodomain-like"/>
    <property type="match status" value="1"/>
</dbReference>
<dbReference type="GO" id="GO:0042162">
    <property type="term" value="F:telomeric DNA binding"/>
    <property type="evidence" value="ECO:0007669"/>
    <property type="project" value="TreeGrafter"/>
</dbReference>
<evidence type="ECO:0000256" key="3">
    <source>
        <dbReference type="ARBA" id="ARBA00022895"/>
    </source>
</evidence>
<dbReference type="InterPro" id="IPR038104">
    <property type="entry name" value="Rap1_C_sf"/>
</dbReference>
<name>A0A9W9GT10_9EURO</name>
<dbReference type="PANTHER" id="PTHR16466">
    <property type="entry name" value="TELOMERE REPEAT-BINDING FACTOR 2-INTERACTING PROTEIN 1"/>
    <property type="match status" value="1"/>
</dbReference>
<comment type="subcellular location">
    <subcellularLocation>
        <location evidence="8">Nucleus</location>
    </subcellularLocation>
    <subcellularLocation>
        <location evidence="8">Chromosome</location>
        <location evidence="8">Telomere</location>
    </subcellularLocation>
</comment>
<feature type="compositionally biased region" description="Low complexity" evidence="9">
    <location>
        <begin position="205"/>
        <end position="216"/>
    </location>
</feature>
<dbReference type="Pfam" id="PF16589">
    <property type="entry name" value="BRCT_2"/>
    <property type="match status" value="1"/>
</dbReference>
<feature type="domain" description="TERF2-interacting telomeric protein 1 Myb" evidence="10">
    <location>
        <begin position="100"/>
        <end position="159"/>
    </location>
</feature>
<evidence type="ECO:0000259" key="12">
    <source>
        <dbReference type="Pfam" id="PF16589"/>
    </source>
</evidence>
<proteinExistence type="inferred from homology"/>
<keyword evidence="7 8" id="KW-0539">Nucleus</keyword>
<dbReference type="Proteomes" id="UP001149079">
    <property type="component" value="Unassembled WGS sequence"/>
</dbReference>
<reference evidence="13" key="2">
    <citation type="journal article" date="2023" name="IMA Fungus">
        <title>Comparative genomic study of the Penicillium genus elucidates a diverse pangenome and 15 lateral gene transfer events.</title>
        <authorList>
            <person name="Petersen C."/>
            <person name="Sorensen T."/>
            <person name="Nielsen M.R."/>
            <person name="Sondergaard T.E."/>
            <person name="Sorensen J.L."/>
            <person name="Fitzpatrick D.A."/>
            <person name="Frisvad J.C."/>
            <person name="Nielsen K.L."/>
        </authorList>
    </citation>
    <scope>NUCLEOTIDE SEQUENCE</scope>
    <source>
        <strain evidence="13">IBT 22155</strain>
    </source>
</reference>
<dbReference type="Pfam" id="PF08914">
    <property type="entry name" value="Myb_Rap1"/>
    <property type="match status" value="1"/>
</dbReference>
<dbReference type="CDD" id="cd11653">
    <property type="entry name" value="rap1_RCT"/>
    <property type="match status" value="1"/>
</dbReference>
<feature type="compositionally biased region" description="Polar residues" evidence="9">
    <location>
        <begin position="185"/>
        <end position="201"/>
    </location>
</feature>
<dbReference type="InterPro" id="IPR039595">
    <property type="entry name" value="TE2IP/Rap1"/>
</dbReference>
<dbReference type="OrthoDB" id="435460at2759"/>
<keyword evidence="3 8" id="KW-0779">Telomere</keyword>
<keyword evidence="14" id="KW-1185">Reference proteome</keyword>
<comment type="caution">
    <text evidence="13">The sequence shown here is derived from an EMBL/GenBank/DDBJ whole genome shotgun (WGS) entry which is preliminary data.</text>
</comment>
<accession>A0A9W9GT10</accession>
<feature type="region of interest" description="Disordered" evidence="9">
    <location>
        <begin position="172"/>
        <end position="366"/>
    </location>
</feature>
<feature type="compositionally biased region" description="Polar residues" evidence="9">
    <location>
        <begin position="273"/>
        <end position="295"/>
    </location>
</feature>
<keyword evidence="2 8" id="KW-0158">Chromosome</keyword>
<evidence type="ECO:0000256" key="5">
    <source>
        <dbReference type="ARBA" id="ARBA00023159"/>
    </source>
</evidence>
<dbReference type="Pfam" id="PF11626">
    <property type="entry name" value="Rap1_C"/>
    <property type="match status" value="1"/>
</dbReference>
<comment type="function">
    <text evidence="8">Involved in the regulation of telomere length, clustering and has a specific role in telomere position effect (TPE).</text>
</comment>
<evidence type="ECO:0000256" key="6">
    <source>
        <dbReference type="ARBA" id="ARBA00023163"/>
    </source>
</evidence>
<feature type="domain" description="TRF2-interacting telomeric protein/Rap1 C-terminal" evidence="11">
    <location>
        <begin position="400"/>
        <end position="480"/>
    </location>
</feature>
<gene>
    <name evidence="13" type="ORF">N7515_005594</name>
</gene>
<dbReference type="PANTHER" id="PTHR16466:SF6">
    <property type="entry name" value="TELOMERIC REPEAT-BINDING FACTOR 2-INTERACTING PROTEIN 1"/>
    <property type="match status" value="1"/>
</dbReference>
<keyword evidence="6" id="KW-0804">Transcription</keyword>
<feature type="compositionally biased region" description="Basic and acidic residues" evidence="9">
    <location>
        <begin position="172"/>
        <end position="181"/>
    </location>
</feature>
<sequence>MNLFQGARFWLSMTVPQRLRFKNLIKEYGGEVVLMERDADVKLVDHRRKDLPRDTFSYQYVERSINNGRLEDLEAYRVGPSGQRPMGATNIATKSTRSFFTLEEDQILHDWVAHFQQEPNAPVQGNTIYRELAELFPQHPWQSWRSRYIRHLWDKPRPGPGSPLSFEEIIRRAPSQRDSRPKTLPTRTSSTNPAARPSSSRIPHAGLPAPAQATAANNSERVQVLAPKSPAQQQNISPLKRRAVDDPATAGPSSRRPRHESPEFRPESPRMTAVQTAVTHPKSSSSHIPSATTRPLTGLGVPELFPTSDPSAQTPRRISREAPPHPANATEQAARPAPPRPLGDNAFAQSGRFKQKPKPRPSVKDVFQDPVDPVFLELPFLPPSPVQEVTDIETWIDQRVARGAKEYHVLNALHCASMDPERADKVLKYLTAGKGVPNDMPGVWTAEDDECVQAMEHSRVERVLTKHGAQAYQERWEFLNMARENGLIE</sequence>
<evidence type="ECO:0000259" key="11">
    <source>
        <dbReference type="Pfam" id="PF11626"/>
    </source>
</evidence>
<dbReference type="EMBL" id="JAPQKL010000005">
    <property type="protein sequence ID" value="KAJ5129555.1"/>
    <property type="molecule type" value="Genomic_DNA"/>
</dbReference>
<dbReference type="InterPro" id="IPR015010">
    <property type="entry name" value="TERF2IP_Myb"/>
</dbReference>
<feature type="domain" description="BRCT" evidence="12">
    <location>
        <begin position="2"/>
        <end position="77"/>
    </location>
</feature>
<comment type="subunit">
    <text evidence="8">Homodimer.</text>
</comment>
<dbReference type="Gene3D" id="1.10.10.60">
    <property type="entry name" value="Homeodomain-like"/>
    <property type="match status" value="1"/>
</dbReference>
<dbReference type="GO" id="GO:0010833">
    <property type="term" value="P:telomere maintenance via telomere lengthening"/>
    <property type="evidence" value="ECO:0007669"/>
    <property type="project" value="UniProtKB-UniRule"/>
</dbReference>
<dbReference type="GO" id="GO:0070187">
    <property type="term" value="C:shelterin complex"/>
    <property type="evidence" value="ECO:0007669"/>
    <property type="project" value="TreeGrafter"/>
</dbReference>
<protein>
    <recommendedName>
        <fullName evidence="8">DNA-binding protein RAP1</fullName>
    </recommendedName>
</protein>
<evidence type="ECO:0000313" key="13">
    <source>
        <dbReference type="EMBL" id="KAJ5129555.1"/>
    </source>
</evidence>
<dbReference type="RefSeq" id="XP_056519934.1">
    <property type="nucleotide sequence ID" value="XM_056666338.1"/>
</dbReference>
<feature type="compositionally biased region" description="Basic and acidic residues" evidence="9">
    <location>
        <begin position="259"/>
        <end position="268"/>
    </location>
</feature>
<dbReference type="GeneID" id="81405508"/>
<evidence type="ECO:0000256" key="7">
    <source>
        <dbReference type="ARBA" id="ARBA00023242"/>
    </source>
</evidence>
<dbReference type="AlphaFoldDB" id="A0A9W9GT10"/>
<dbReference type="InterPro" id="IPR021661">
    <property type="entry name" value="Rap1_C"/>
</dbReference>
<dbReference type="InterPro" id="IPR009057">
    <property type="entry name" value="Homeodomain-like_sf"/>
</dbReference>
<dbReference type="Gene3D" id="1.10.10.2170">
    <property type="match status" value="1"/>
</dbReference>
<comment type="similarity">
    <text evidence="1 8">Belongs to the RAP1 family.</text>
</comment>
<keyword evidence="5" id="KW-0010">Activator</keyword>
<evidence type="ECO:0000259" key="10">
    <source>
        <dbReference type="Pfam" id="PF08914"/>
    </source>
</evidence>